<dbReference type="NCBIfam" id="NF041646">
    <property type="entry name" value="VC0807_fam"/>
    <property type="match status" value="1"/>
</dbReference>
<keyword evidence="1" id="KW-1133">Transmembrane helix</keyword>
<feature type="transmembrane region" description="Helical" evidence="1">
    <location>
        <begin position="154"/>
        <end position="173"/>
    </location>
</feature>
<dbReference type="AlphaFoldDB" id="A0A815JAE5"/>
<protein>
    <submittedName>
        <fullName evidence="2">Uncharacterized protein</fullName>
    </submittedName>
</protein>
<dbReference type="EMBL" id="CAJNOO010004306">
    <property type="protein sequence ID" value="CAF1376817.1"/>
    <property type="molecule type" value="Genomic_DNA"/>
</dbReference>
<feature type="transmembrane region" description="Helical" evidence="1">
    <location>
        <begin position="251"/>
        <end position="276"/>
    </location>
</feature>
<evidence type="ECO:0000313" key="2">
    <source>
        <dbReference type="EMBL" id="CAF1376817.1"/>
    </source>
</evidence>
<reference evidence="2" key="1">
    <citation type="submission" date="2021-02" db="EMBL/GenBank/DDBJ databases">
        <authorList>
            <person name="Nowell W R."/>
        </authorList>
    </citation>
    <scope>NUCLEOTIDE SEQUENCE</scope>
</reference>
<name>A0A815JAE5_9BILA</name>
<feature type="transmembrane region" description="Helical" evidence="1">
    <location>
        <begin position="282"/>
        <end position="305"/>
    </location>
</feature>
<comment type="caution">
    <text evidence="2">The sequence shown here is derived from an EMBL/GenBank/DDBJ whole genome shotgun (WGS) entry which is preliminary data.</text>
</comment>
<dbReference type="OrthoDB" id="10043543at2759"/>
<keyword evidence="1" id="KW-0472">Membrane</keyword>
<gene>
    <name evidence="2" type="ORF">RFH988_LOCUS33635</name>
</gene>
<proteinExistence type="predicted"/>
<evidence type="ECO:0000256" key="1">
    <source>
        <dbReference type="SAM" id="Phobius"/>
    </source>
</evidence>
<feature type="transmembrane region" description="Helical" evidence="1">
    <location>
        <begin position="123"/>
        <end position="142"/>
    </location>
</feature>
<evidence type="ECO:0000313" key="3">
    <source>
        <dbReference type="Proteomes" id="UP000663882"/>
    </source>
</evidence>
<feature type="transmembrane region" description="Helical" evidence="1">
    <location>
        <begin position="96"/>
        <end position="116"/>
    </location>
</feature>
<feature type="transmembrane region" description="Helical" evidence="1">
    <location>
        <begin position="72"/>
        <end position="90"/>
    </location>
</feature>
<organism evidence="2 3">
    <name type="scientific">Rotaria sordida</name>
    <dbReference type="NCBI Taxonomy" id="392033"/>
    <lineage>
        <taxon>Eukaryota</taxon>
        <taxon>Metazoa</taxon>
        <taxon>Spiralia</taxon>
        <taxon>Gnathifera</taxon>
        <taxon>Rotifera</taxon>
        <taxon>Eurotatoria</taxon>
        <taxon>Bdelloidea</taxon>
        <taxon>Philodinida</taxon>
        <taxon>Philodinidae</taxon>
        <taxon>Rotaria</taxon>
    </lineage>
</organism>
<keyword evidence="1" id="KW-0812">Transmembrane</keyword>
<sequence>MNKKNGYVKKLHRTNDYIQCQYSLLKVFRKLIRMTSIQPSSSSSNSSLVQSQANTNIQFSIWHTFKRHIPRVLTTILVDVILPLIIYFVFQKYIKPVYALLIAGTPPFLMVIFKAISSRTFDALGFLVFIGFIISGVVAIITHNPIVLLLEKSLVTGIVSIIFAITLIPFHCCHHYCRLRPLAYYFYQDLIPTNREQIGLPENIFSNNQETIHEQYSEHENEVLIHKSSNKEIAQVYEWIYNNCSSFRISCYIITSTWSIGLLSEFLARLILILVHLSINKIVIYGNVILSSVTIICILITIICVTKERKQTLILIEQWKQEHLIIQ</sequence>
<accession>A0A815JAE5</accession>
<dbReference type="Proteomes" id="UP000663882">
    <property type="component" value="Unassembled WGS sequence"/>
</dbReference>